<dbReference type="GeneID" id="97550073"/>
<dbReference type="Proteomes" id="UP000245657">
    <property type="component" value="Unassembled WGS sequence"/>
</dbReference>
<gene>
    <name evidence="2" type="ORF">DK846_16685</name>
</gene>
<dbReference type="AlphaFoldDB" id="A0A2V2MNY1"/>
<keyword evidence="3" id="KW-1185">Reference proteome</keyword>
<feature type="transmembrane region" description="Helical" evidence="1">
    <location>
        <begin position="9"/>
        <end position="31"/>
    </location>
</feature>
<evidence type="ECO:0000313" key="2">
    <source>
        <dbReference type="EMBL" id="PWR69812.1"/>
    </source>
</evidence>
<keyword evidence="1" id="KW-0472">Membrane</keyword>
<evidence type="ECO:0000256" key="1">
    <source>
        <dbReference type="SAM" id="Phobius"/>
    </source>
</evidence>
<proteinExistence type="predicted"/>
<dbReference type="RefSeq" id="WP_109970136.1">
    <property type="nucleotide sequence ID" value="NZ_CP176093.1"/>
</dbReference>
<accession>A0A2V2MNY1</accession>
<dbReference type="EMBL" id="QGMY01000018">
    <property type="protein sequence ID" value="PWR69812.1"/>
    <property type="molecule type" value="Genomic_DNA"/>
</dbReference>
<name>A0A2V2MNY1_9EURY</name>
<organism evidence="2 3">
    <name type="scientific">Methanospirillum lacunae</name>
    <dbReference type="NCBI Taxonomy" id="668570"/>
    <lineage>
        <taxon>Archaea</taxon>
        <taxon>Methanobacteriati</taxon>
        <taxon>Methanobacteriota</taxon>
        <taxon>Stenosarchaea group</taxon>
        <taxon>Methanomicrobia</taxon>
        <taxon>Methanomicrobiales</taxon>
        <taxon>Methanospirillaceae</taxon>
        <taxon>Methanospirillum</taxon>
    </lineage>
</organism>
<evidence type="ECO:0000313" key="3">
    <source>
        <dbReference type="Proteomes" id="UP000245657"/>
    </source>
</evidence>
<reference evidence="2 3" key="1">
    <citation type="submission" date="2018-05" db="EMBL/GenBank/DDBJ databases">
        <title>Draft genome of Methanospirillum lacunae Ki8-1.</title>
        <authorList>
            <person name="Dueholm M.S."/>
            <person name="Nielsen P.H."/>
            <person name="Bakmann L.F."/>
            <person name="Otzen D.E."/>
        </authorList>
    </citation>
    <scope>NUCLEOTIDE SEQUENCE [LARGE SCALE GENOMIC DNA]</scope>
    <source>
        <strain evidence="2 3">Ki8-1</strain>
    </source>
</reference>
<keyword evidence="1" id="KW-0812">Transmembrane</keyword>
<sequence length="101" mass="10732">MEQHKTDRILIIVGLLLVVAVVGWIIASSLIPVKAVDTEKIQKKYTSSGKAFGESKCCKNDDQISARCQLGGSVGCQGQKLGCQKACSRSGYPSCGRLGQS</sequence>
<protein>
    <submittedName>
        <fullName evidence="2">Uncharacterized protein</fullName>
    </submittedName>
</protein>
<comment type="caution">
    <text evidence="2">The sequence shown here is derived from an EMBL/GenBank/DDBJ whole genome shotgun (WGS) entry which is preliminary data.</text>
</comment>
<keyword evidence="1" id="KW-1133">Transmembrane helix</keyword>